<evidence type="ECO:0000256" key="6">
    <source>
        <dbReference type="ARBA" id="ARBA00023136"/>
    </source>
</evidence>
<evidence type="ECO:0000256" key="2">
    <source>
        <dbReference type="ARBA" id="ARBA00007141"/>
    </source>
</evidence>
<evidence type="ECO:0000256" key="1">
    <source>
        <dbReference type="ARBA" id="ARBA00004586"/>
    </source>
</evidence>
<dbReference type="PANTHER" id="PTHR10868:SF1">
    <property type="entry name" value="SIGMA NON-OPIOID INTRACELLULAR RECEPTOR 1"/>
    <property type="match status" value="1"/>
</dbReference>
<evidence type="ECO:0000313" key="9">
    <source>
        <dbReference type="EMBL" id="KTA97945.1"/>
    </source>
</evidence>
<dbReference type="GO" id="GO:0005789">
    <property type="term" value="C:endoplasmic reticulum membrane"/>
    <property type="evidence" value="ECO:0007669"/>
    <property type="project" value="UniProtKB-SubCell"/>
</dbReference>
<keyword evidence="5" id="KW-1133">Transmembrane helix</keyword>
<reference evidence="10 11" key="1">
    <citation type="submission" date="2015-10" db="EMBL/GenBank/DDBJ databases">
        <title>Draft genomes sequences of Candida glabrata isolates 1A, 1B, 2A, 2B, 3A and 3B.</title>
        <authorList>
            <person name="Haavelsrud O.E."/>
            <person name="Gaustad P."/>
        </authorList>
    </citation>
    <scope>NUCLEOTIDE SEQUENCE [LARGE SCALE GENOMIC DNA]</scope>
    <source>
        <strain evidence="10">910700640</strain>
    </source>
</reference>
<dbReference type="PANTHER" id="PTHR10868">
    <property type="entry name" value="SIGMA 1-TYPE OPIOID RECEPTOR-RELATED"/>
    <property type="match status" value="1"/>
</dbReference>
<comment type="subcellular location">
    <subcellularLocation>
        <location evidence="1">Endoplasmic reticulum membrane</location>
    </subcellularLocation>
</comment>
<keyword evidence="4" id="KW-0256">Endoplasmic reticulum</keyword>
<dbReference type="GO" id="GO:0006696">
    <property type="term" value="P:ergosterol biosynthetic process"/>
    <property type="evidence" value="ECO:0007669"/>
    <property type="project" value="EnsemblFungi"/>
</dbReference>
<evidence type="ECO:0000256" key="3">
    <source>
        <dbReference type="ARBA" id="ARBA00022692"/>
    </source>
</evidence>
<evidence type="ECO:0000313" key="10">
    <source>
        <dbReference type="EMBL" id="KTB02917.1"/>
    </source>
</evidence>
<evidence type="ECO:0000313" key="11">
    <source>
        <dbReference type="Proteomes" id="UP000054886"/>
    </source>
</evidence>
<evidence type="ECO:0000256" key="5">
    <source>
        <dbReference type="ARBA" id="ARBA00022989"/>
    </source>
</evidence>
<dbReference type="VEuPathDB" id="FungiDB:GWK60_L14685"/>
<comment type="similarity">
    <text evidence="2 8">Belongs to the ERG2 family.</text>
</comment>
<dbReference type="VEuPathDB" id="FungiDB:GVI51_L10659"/>
<dbReference type="UniPathway" id="UPA00768"/>
<comment type="pathway">
    <text evidence="7 8">Steroid metabolism; ergosterol biosynthesis.</text>
</comment>
<gene>
    <name evidence="10" type="ORF">AO440_004755</name>
    <name evidence="9" type="ORF">AO440_005288</name>
</gene>
<dbReference type="VEuPathDB" id="FungiDB:CAGL0L10714g"/>
<proteinExistence type="inferred from homology"/>
<evidence type="ECO:0000256" key="4">
    <source>
        <dbReference type="ARBA" id="ARBA00022824"/>
    </source>
</evidence>
<dbReference type="EMBL" id="LLZZ01000155">
    <property type="protein sequence ID" value="KTA97945.1"/>
    <property type="molecule type" value="Genomic_DNA"/>
</dbReference>
<evidence type="ECO:0000256" key="8">
    <source>
        <dbReference type="RuleBase" id="RU368083"/>
    </source>
</evidence>
<keyword evidence="10" id="KW-0413">Isomerase</keyword>
<dbReference type="Pfam" id="PF04622">
    <property type="entry name" value="ERG2_Sigma1R"/>
    <property type="match status" value="1"/>
</dbReference>
<name>A0A0W0CTJ0_CANGB</name>
<comment type="caution">
    <text evidence="10">The sequence shown here is derived from an EMBL/GenBank/DDBJ whole genome shotgun (WGS) entry which is preliminary data.</text>
</comment>
<comment type="function">
    <text evidence="8">Catalyzes the reaction which results in unsaturation at C-7 in the B ring of sterols.</text>
</comment>
<keyword evidence="6" id="KW-0472">Membrane</keyword>
<dbReference type="GO" id="GO:0000247">
    <property type="term" value="F:C-8 sterol isomerase activity"/>
    <property type="evidence" value="ECO:0007669"/>
    <property type="project" value="EnsemblFungi"/>
</dbReference>
<dbReference type="EMBL" id="LLZZ01000122">
    <property type="protein sequence ID" value="KTB02917.1"/>
    <property type="molecule type" value="Genomic_DNA"/>
</dbReference>
<keyword evidence="3" id="KW-0812">Transmembrane</keyword>
<sequence>MKFFINLLLLVAGVGYLLNSLYDSWLPRNYIFDPKTLNEICNGVLAKHNGSDASASTESFLIDVRDALAKHYGDEYINEYTRDAWVFNNAGGAMGQMIILHASISEYVILFGTAVGTEGHTGVHFADDYFTILKGVQRAALPWEADPEEYFPGMTHHLQKGYAKQYAMDQNSFALELAQGWIPCMLPFGFLDTFSSTLDLYTLGKTVYLTAKDMIKNLVQNQKF</sequence>
<accession>A0A0W0CTJ0</accession>
<dbReference type="VEuPathDB" id="FungiDB:B1J91_L10714g"/>
<organism evidence="10 11">
    <name type="scientific">Candida glabrata</name>
    <name type="common">Yeast</name>
    <name type="synonym">Torulopsis glabrata</name>
    <dbReference type="NCBI Taxonomy" id="5478"/>
    <lineage>
        <taxon>Eukaryota</taxon>
        <taxon>Fungi</taxon>
        <taxon>Dikarya</taxon>
        <taxon>Ascomycota</taxon>
        <taxon>Saccharomycotina</taxon>
        <taxon>Saccharomycetes</taxon>
        <taxon>Saccharomycetales</taxon>
        <taxon>Saccharomycetaceae</taxon>
        <taxon>Nakaseomyces</taxon>
    </lineage>
</organism>
<dbReference type="InterPro" id="IPR006716">
    <property type="entry name" value="ERG2_sigma1_rcpt-like"/>
</dbReference>
<protein>
    <recommendedName>
        <fullName evidence="8">C-8 sterol isomerase</fullName>
        <ecNumber evidence="8">5.-.-.-</ecNumber>
    </recommendedName>
    <alternativeName>
        <fullName evidence="8">Delta-8--delta-7 sterol isomerase</fullName>
    </alternativeName>
</protein>
<dbReference type="EC" id="5.-.-.-" evidence="8"/>
<evidence type="ECO:0000256" key="7">
    <source>
        <dbReference type="ARBA" id="ARBA00029435"/>
    </source>
</evidence>
<dbReference type="Proteomes" id="UP000054886">
    <property type="component" value="Unassembled WGS sequence"/>
</dbReference>
<dbReference type="AlphaFoldDB" id="A0A0W0CTJ0"/>